<dbReference type="Proteomes" id="UP000299102">
    <property type="component" value="Unassembled WGS sequence"/>
</dbReference>
<evidence type="ECO:0000313" key="1">
    <source>
        <dbReference type="EMBL" id="GBP53461.1"/>
    </source>
</evidence>
<reference evidence="1 2" key="1">
    <citation type="journal article" date="2019" name="Commun. Biol.">
        <title>The bagworm genome reveals a unique fibroin gene that provides high tensile strength.</title>
        <authorList>
            <person name="Kono N."/>
            <person name="Nakamura H."/>
            <person name="Ohtoshi R."/>
            <person name="Tomita M."/>
            <person name="Numata K."/>
            <person name="Arakawa K."/>
        </authorList>
    </citation>
    <scope>NUCLEOTIDE SEQUENCE [LARGE SCALE GENOMIC DNA]</scope>
</reference>
<protein>
    <submittedName>
        <fullName evidence="1">Uncharacterized protein</fullName>
    </submittedName>
</protein>
<evidence type="ECO:0000313" key="2">
    <source>
        <dbReference type="Proteomes" id="UP000299102"/>
    </source>
</evidence>
<comment type="caution">
    <text evidence="1">The sequence shown here is derived from an EMBL/GenBank/DDBJ whole genome shotgun (WGS) entry which is preliminary data.</text>
</comment>
<dbReference type="EMBL" id="BGZK01000625">
    <property type="protein sequence ID" value="GBP53461.1"/>
    <property type="molecule type" value="Genomic_DNA"/>
</dbReference>
<name>A0A4C1WQ90_EUMVA</name>
<proteinExistence type="predicted"/>
<dbReference type="AlphaFoldDB" id="A0A4C1WQ90"/>
<sequence>MASCELVTRDHVPLRILRSETDDKSVYVFIQQYHSLTAEKRTVKKNSILRGAGALVERHGLAVENVYRLQTERYQLKPSAPAIAGGLESGPAAVW</sequence>
<keyword evidence="2" id="KW-1185">Reference proteome</keyword>
<gene>
    <name evidence="1" type="ORF">EVAR_17536_1</name>
</gene>
<accession>A0A4C1WQ90</accession>
<organism evidence="1 2">
    <name type="scientific">Eumeta variegata</name>
    <name type="common">Bagworm moth</name>
    <name type="synonym">Eumeta japonica</name>
    <dbReference type="NCBI Taxonomy" id="151549"/>
    <lineage>
        <taxon>Eukaryota</taxon>
        <taxon>Metazoa</taxon>
        <taxon>Ecdysozoa</taxon>
        <taxon>Arthropoda</taxon>
        <taxon>Hexapoda</taxon>
        <taxon>Insecta</taxon>
        <taxon>Pterygota</taxon>
        <taxon>Neoptera</taxon>
        <taxon>Endopterygota</taxon>
        <taxon>Lepidoptera</taxon>
        <taxon>Glossata</taxon>
        <taxon>Ditrysia</taxon>
        <taxon>Tineoidea</taxon>
        <taxon>Psychidae</taxon>
        <taxon>Oiketicinae</taxon>
        <taxon>Eumeta</taxon>
    </lineage>
</organism>